<organism evidence="2 3">
    <name type="scientific">Thelephora terrestris</name>
    <dbReference type="NCBI Taxonomy" id="56493"/>
    <lineage>
        <taxon>Eukaryota</taxon>
        <taxon>Fungi</taxon>
        <taxon>Dikarya</taxon>
        <taxon>Basidiomycota</taxon>
        <taxon>Agaricomycotina</taxon>
        <taxon>Agaricomycetes</taxon>
        <taxon>Thelephorales</taxon>
        <taxon>Thelephoraceae</taxon>
        <taxon>Thelephora</taxon>
    </lineage>
</organism>
<dbReference type="AlphaFoldDB" id="A0A9P6L6E7"/>
<feature type="compositionally biased region" description="Low complexity" evidence="1">
    <location>
        <begin position="192"/>
        <end position="205"/>
    </location>
</feature>
<evidence type="ECO:0000256" key="1">
    <source>
        <dbReference type="SAM" id="MobiDB-lite"/>
    </source>
</evidence>
<gene>
    <name evidence="2" type="ORF">BJ322DRAFT_1109105</name>
</gene>
<name>A0A9P6L6E7_9AGAM</name>
<evidence type="ECO:0000313" key="3">
    <source>
        <dbReference type="Proteomes" id="UP000736335"/>
    </source>
</evidence>
<reference evidence="2" key="1">
    <citation type="journal article" date="2020" name="Nat. Commun.">
        <title>Large-scale genome sequencing of mycorrhizal fungi provides insights into the early evolution of symbiotic traits.</title>
        <authorList>
            <person name="Miyauchi S."/>
            <person name="Kiss E."/>
            <person name="Kuo A."/>
            <person name="Drula E."/>
            <person name="Kohler A."/>
            <person name="Sanchez-Garcia M."/>
            <person name="Morin E."/>
            <person name="Andreopoulos B."/>
            <person name="Barry K.W."/>
            <person name="Bonito G."/>
            <person name="Buee M."/>
            <person name="Carver A."/>
            <person name="Chen C."/>
            <person name="Cichocki N."/>
            <person name="Clum A."/>
            <person name="Culley D."/>
            <person name="Crous P.W."/>
            <person name="Fauchery L."/>
            <person name="Girlanda M."/>
            <person name="Hayes R.D."/>
            <person name="Keri Z."/>
            <person name="LaButti K."/>
            <person name="Lipzen A."/>
            <person name="Lombard V."/>
            <person name="Magnuson J."/>
            <person name="Maillard F."/>
            <person name="Murat C."/>
            <person name="Nolan M."/>
            <person name="Ohm R.A."/>
            <person name="Pangilinan J."/>
            <person name="Pereira M.F."/>
            <person name="Perotto S."/>
            <person name="Peter M."/>
            <person name="Pfister S."/>
            <person name="Riley R."/>
            <person name="Sitrit Y."/>
            <person name="Stielow J.B."/>
            <person name="Szollosi G."/>
            <person name="Zifcakova L."/>
            <person name="Stursova M."/>
            <person name="Spatafora J.W."/>
            <person name="Tedersoo L."/>
            <person name="Vaario L.M."/>
            <person name="Yamada A."/>
            <person name="Yan M."/>
            <person name="Wang P."/>
            <person name="Xu J."/>
            <person name="Bruns T."/>
            <person name="Baldrian P."/>
            <person name="Vilgalys R."/>
            <person name="Dunand C."/>
            <person name="Henrissat B."/>
            <person name="Grigoriev I.V."/>
            <person name="Hibbett D."/>
            <person name="Nagy L.G."/>
            <person name="Martin F.M."/>
        </authorList>
    </citation>
    <scope>NUCLEOTIDE SEQUENCE</scope>
    <source>
        <strain evidence="2">UH-Tt-Lm1</strain>
    </source>
</reference>
<accession>A0A9P6L6E7</accession>
<evidence type="ECO:0000313" key="2">
    <source>
        <dbReference type="EMBL" id="KAF9784391.1"/>
    </source>
</evidence>
<sequence length="205" mass="22661">MRPFSPLKHRLPHLRSVSMISGTAPLNTAFTPCTKFEAFGDDDDSGIDWKVRSVLGAMILAAKLVSPPTIAMPLGNAVTVAPKDKDTTEEHQFTFHPKHSRIARVDRKFTDIATFVFGGRKGLEHLPDDRDSDNWTSEAGILKRASEYGKRIDLIGDHIPDMVVYHSDPPLVPQSRSAHFSVSRSKEPGFASRSSGGSHRSISWK</sequence>
<dbReference type="EMBL" id="WIUZ02000008">
    <property type="protein sequence ID" value="KAF9784391.1"/>
    <property type="molecule type" value="Genomic_DNA"/>
</dbReference>
<proteinExistence type="predicted"/>
<reference evidence="2" key="2">
    <citation type="submission" date="2020-11" db="EMBL/GenBank/DDBJ databases">
        <authorList>
            <consortium name="DOE Joint Genome Institute"/>
            <person name="Kuo A."/>
            <person name="Miyauchi S."/>
            <person name="Kiss E."/>
            <person name="Drula E."/>
            <person name="Kohler A."/>
            <person name="Sanchez-Garcia M."/>
            <person name="Andreopoulos B."/>
            <person name="Barry K.W."/>
            <person name="Bonito G."/>
            <person name="Buee M."/>
            <person name="Carver A."/>
            <person name="Chen C."/>
            <person name="Cichocki N."/>
            <person name="Clum A."/>
            <person name="Culley D."/>
            <person name="Crous P.W."/>
            <person name="Fauchery L."/>
            <person name="Girlanda M."/>
            <person name="Hayes R."/>
            <person name="Keri Z."/>
            <person name="Labutti K."/>
            <person name="Lipzen A."/>
            <person name="Lombard V."/>
            <person name="Magnuson J."/>
            <person name="Maillard F."/>
            <person name="Morin E."/>
            <person name="Murat C."/>
            <person name="Nolan M."/>
            <person name="Ohm R."/>
            <person name="Pangilinan J."/>
            <person name="Pereira M."/>
            <person name="Perotto S."/>
            <person name="Peter M."/>
            <person name="Riley R."/>
            <person name="Sitrit Y."/>
            <person name="Stielow B."/>
            <person name="Szollosi G."/>
            <person name="Zifcakova L."/>
            <person name="Stursova M."/>
            <person name="Spatafora J.W."/>
            <person name="Tedersoo L."/>
            <person name="Vaario L.-M."/>
            <person name="Yamada A."/>
            <person name="Yan M."/>
            <person name="Wang P."/>
            <person name="Xu J."/>
            <person name="Bruns T."/>
            <person name="Baldrian P."/>
            <person name="Vilgalys R."/>
            <person name="Henrissat B."/>
            <person name="Grigoriev I.V."/>
            <person name="Hibbett D."/>
            <person name="Nagy L.G."/>
            <person name="Martin F.M."/>
        </authorList>
    </citation>
    <scope>NUCLEOTIDE SEQUENCE</scope>
    <source>
        <strain evidence="2">UH-Tt-Lm1</strain>
    </source>
</reference>
<keyword evidence="3" id="KW-1185">Reference proteome</keyword>
<feature type="region of interest" description="Disordered" evidence="1">
    <location>
        <begin position="174"/>
        <end position="205"/>
    </location>
</feature>
<protein>
    <submittedName>
        <fullName evidence="2">Uncharacterized protein</fullName>
    </submittedName>
</protein>
<comment type="caution">
    <text evidence="2">The sequence shown here is derived from an EMBL/GenBank/DDBJ whole genome shotgun (WGS) entry which is preliminary data.</text>
</comment>
<feature type="compositionally biased region" description="Polar residues" evidence="1">
    <location>
        <begin position="174"/>
        <end position="183"/>
    </location>
</feature>
<dbReference type="Proteomes" id="UP000736335">
    <property type="component" value="Unassembled WGS sequence"/>
</dbReference>